<sequence length="290" mass="30239">MSRTSSGVARTARIRLVREPYGWPALLVAGGLLSLAAPAFSSPLDVLPWVAVQGLSALAVVAGIRRHGLGDRWPWRLLAAGSVTNWLTTVLVWAVGWVWLEIPGAMRLYNGLVVVCYSFALLALVLLSREHSESPRAALLDSSIITVGVTMPFWAFFVDPLLGRSAFSGVELAFALATSVIDLFLFGLVTRMGLARGRAPWLLLLGGAQGALFTADGLRLLDLAAGRPSGPGTTAAWLLASVLVGAAALHPSTADGAPVSSDVSTRVRGVAFLALALLGPLTAGAGLLLT</sequence>
<keyword evidence="1" id="KW-0812">Transmembrane</keyword>
<accession>A0ABV8IIT5</accession>
<protein>
    <submittedName>
        <fullName evidence="2">Uncharacterized protein</fullName>
    </submittedName>
</protein>
<comment type="caution">
    <text evidence="2">The sequence shown here is derived from an EMBL/GenBank/DDBJ whole genome shotgun (WGS) entry which is preliminary data.</text>
</comment>
<dbReference type="RefSeq" id="WP_377294814.1">
    <property type="nucleotide sequence ID" value="NZ_JBHSBM010000077.1"/>
</dbReference>
<feature type="transmembrane region" description="Helical" evidence="1">
    <location>
        <begin position="169"/>
        <end position="189"/>
    </location>
</feature>
<feature type="transmembrane region" description="Helical" evidence="1">
    <location>
        <begin position="270"/>
        <end position="289"/>
    </location>
</feature>
<feature type="transmembrane region" description="Helical" evidence="1">
    <location>
        <begin position="46"/>
        <end position="65"/>
    </location>
</feature>
<evidence type="ECO:0000313" key="3">
    <source>
        <dbReference type="Proteomes" id="UP001595850"/>
    </source>
</evidence>
<feature type="non-terminal residue" evidence="2">
    <location>
        <position position="290"/>
    </location>
</feature>
<evidence type="ECO:0000313" key="2">
    <source>
        <dbReference type="EMBL" id="MFC4063101.1"/>
    </source>
</evidence>
<reference evidence="3" key="1">
    <citation type="journal article" date="2019" name="Int. J. Syst. Evol. Microbiol.">
        <title>The Global Catalogue of Microorganisms (GCM) 10K type strain sequencing project: providing services to taxonomists for standard genome sequencing and annotation.</title>
        <authorList>
            <consortium name="The Broad Institute Genomics Platform"/>
            <consortium name="The Broad Institute Genome Sequencing Center for Infectious Disease"/>
            <person name="Wu L."/>
            <person name="Ma J."/>
        </authorList>
    </citation>
    <scope>NUCLEOTIDE SEQUENCE [LARGE SCALE GENOMIC DNA]</scope>
    <source>
        <strain evidence="3">TBRC 4489</strain>
    </source>
</reference>
<keyword evidence="3" id="KW-1185">Reference proteome</keyword>
<proteinExistence type="predicted"/>
<gene>
    <name evidence="2" type="ORF">ACFOWE_32890</name>
</gene>
<organism evidence="2 3">
    <name type="scientific">Planomonospora corallina</name>
    <dbReference type="NCBI Taxonomy" id="1806052"/>
    <lineage>
        <taxon>Bacteria</taxon>
        <taxon>Bacillati</taxon>
        <taxon>Actinomycetota</taxon>
        <taxon>Actinomycetes</taxon>
        <taxon>Streptosporangiales</taxon>
        <taxon>Streptosporangiaceae</taxon>
        <taxon>Planomonospora</taxon>
    </lineage>
</organism>
<name>A0ABV8IIT5_9ACTN</name>
<keyword evidence="1" id="KW-0472">Membrane</keyword>
<feature type="transmembrane region" description="Helical" evidence="1">
    <location>
        <begin position="77"/>
        <end position="100"/>
    </location>
</feature>
<dbReference type="Proteomes" id="UP001595850">
    <property type="component" value="Unassembled WGS sequence"/>
</dbReference>
<evidence type="ECO:0000256" key="1">
    <source>
        <dbReference type="SAM" id="Phobius"/>
    </source>
</evidence>
<feature type="transmembrane region" description="Helical" evidence="1">
    <location>
        <begin position="21"/>
        <end position="40"/>
    </location>
</feature>
<feature type="transmembrane region" description="Helical" evidence="1">
    <location>
        <begin position="106"/>
        <end position="127"/>
    </location>
</feature>
<feature type="transmembrane region" description="Helical" evidence="1">
    <location>
        <begin position="233"/>
        <end position="249"/>
    </location>
</feature>
<feature type="transmembrane region" description="Helical" evidence="1">
    <location>
        <begin position="139"/>
        <end position="157"/>
    </location>
</feature>
<dbReference type="EMBL" id="JBHSBM010000077">
    <property type="protein sequence ID" value="MFC4063101.1"/>
    <property type="molecule type" value="Genomic_DNA"/>
</dbReference>
<keyword evidence="1" id="KW-1133">Transmembrane helix</keyword>
<feature type="transmembrane region" description="Helical" evidence="1">
    <location>
        <begin position="201"/>
        <end position="221"/>
    </location>
</feature>